<proteinExistence type="predicted"/>
<dbReference type="KEGG" id="ssao:94301881"/>
<name>A0A9P8RUU4_9EUKA</name>
<evidence type="ECO:0000313" key="1">
    <source>
        <dbReference type="EMBL" id="KAH0569886.1"/>
    </source>
</evidence>
<comment type="caution">
    <text evidence="1">The sequence shown here is derived from an EMBL/GenBank/DDBJ whole genome shotgun (WGS) entry which is preliminary data.</text>
</comment>
<sequence length="131" mass="14763">MQNLTKHGSMTETERALTTLLPSVTLHGESGNIRILMNQIIRVTCNVELAYEKMLFQVNNNQIFRAGKQDQRDYVQVNSVCILVVTMGKQLWSNEVVGSQLLGHGIKKAISMIYQSIHCQIRIGAKINCFV</sequence>
<protein>
    <submittedName>
        <fullName evidence="1">Uncharacterized protein</fullName>
    </submittedName>
</protein>
<dbReference type="Proteomes" id="UP000018208">
    <property type="component" value="Unassembled WGS sequence"/>
</dbReference>
<dbReference type="AlphaFoldDB" id="A0A9P8RUU4"/>
<accession>A0A9P8RUU4</accession>
<gene>
    <name evidence="1" type="ORF">SS50377_27858</name>
</gene>
<reference evidence="1 2" key="1">
    <citation type="journal article" date="2014" name="PLoS Genet.">
        <title>The Genome of Spironucleus salmonicida Highlights a Fish Pathogen Adapted to Fluctuating Environments.</title>
        <authorList>
            <person name="Xu F."/>
            <person name="Jerlstrom-Hultqvist J."/>
            <person name="Einarsson E."/>
            <person name="Astvaldsson A."/>
            <person name="Svard S.G."/>
            <person name="Andersson J.O."/>
        </authorList>
    </citation>
    <scope>NUCLEOTIDE SEQUENCE [LARGE SCALE GENOMIC DNA]</scope>
    <source>
        <strain evidence="1 2">ATCC 50377</strain>
    </source>
</reference>
<evidence type="ECO:0000313" key="2">
    <source>
        <dbReference type="Proteomes" id="UP000018208"/>
    </source>
</evidence>
<organism evidence="1 2">
    <name type="scientific">Spironucleus salmonicida</name>
    <dbReference type="NCBI Taxonomy" id="348837"/>
    <lineage>
        <taxon>Eukaryota</taxon>
        <taxon>Metamonada</taxon>
        <taxon>Diplomonadida</taxon>
        <taxon>Hexamitidae</taxon>
        <taxon>Hexamitinae</taxon>
        <taxon>Spironucleus</taxon>
    </lineage>
</organism>
<dbReference type="EMBL" id="AUWU02000008">
    <property type="protein sequence ID" value="KAH0569886.1"/>
    <property type="molecule type" value="Genomic_DNA"/>
</dbReference>
<keyword evidence="2" id="KW-1185">Reference proteome</keyword>
<dbReference type="RefSeq" id="XP_067760659.1">
    <property type="nucleotide sequence ID" value="XM_067911637.1"/>
</dbReference>
<dbReference type="GeneID" id="94301881"/>